<dbReference type="AlphaFoldDB" id="A0A2M9ZMH6"/>
<dbReference type="EMBL" id="NPDZ01000005">
    <property type="protein sequence ID" value="PJZ73237.1"/>
    <property type="molecule type" value="Genomic_DNA"/>
</dbReference>
<reference evidence="5 6" key="1">
    <citation type="submission" date="2017-07" db="EMBL/GenBank/DDBJ databases">
        <title>Leptospira spp. isolated from tropical soils.</title>
        <authorList>
            <person name="Thibeaux R."/>
            <person name="Iraola G."/>
            <person name="Ferres I."/>
            <person name="Bierque E."/>
            <person name="Girault D."/>
            <person name="Soupe-Gilbert M.-E."/>
            <person name="Picardeau M."/>
            <person name="Goarant C."/>
        </authorList>
    </citation>
    <scope>NUCLEOTIDE SEQUENCE [LARGE SCALE GENOMIC DNA]</scope>
    <source>
        <strain evidence="4 6">FH1-B-B1</strain>
        <strain evidence="3 5">FH1-B-C1</strain>
    </source>
</reference>
<feature type="domain" description="DUF4349" evidence="2">
    <location>
        <begin position="94"/>
        <end position="247"/>
    </location>
</feature>
<feature type="transmembrane region" description="Helical" evidence="1">
    <location>
        <begin position="12"/>
        <end position="34"/>
    </location>
</feature>
<keyword evidence="1" id="KW-0472">Membrane</keyword>
<gene>
    <name evidence="3" type="ORF">CH360_07375</name>
    <name evidence="4" type="ORF">CH373_09630</name>
</gene>
<evidence type="ECO:0000256" key="1">
    <source>
        <dbReference type="SAM" id="Phobius"/>
    </source>
</evidence>
<sequence length="303" mass="34661">MTKEEILSFLKKFGIIFAILFGVLFLLRLLYAYVVEDTVQRREPVQYHNQIQTQTETSVSGGEFSYSRKNYASEKLSTGKSIDAQSSQKYEKIANISSRSGDFEEDEKKARKTVQDFKAIIQYELSSGLPGNRVVQLGIGVPPEKFDSMVEAIRAIGKIQSISVHKTDKTNEYMDITAKRLSLEKSQKGLLSLKGRGGKIDELITLEKEILETEKNIQDLGVKLGEFDSENEFCTIKFSMSESDYSPSFIYSLLKKVKISLEWTIEYSLMFTFVYLFACAGALISWFFFKKFIQFLKDQEILK</sequence>
<evidence type="ECO:0000313" key="6">
    <source>
        <dbReference type="Proteomes" id="UP000231990"/>
    </source>
</evidence>
<evidence type="ECO:0000313" key="4">
    <source>
        <dbReference type="EMBL" id="PJZ73237.1"/>
    </source>
</evidence>
<keyword evidence="5" id="KW-1185">Reference proteome</keyword>
<keyword evidence="1" id="KW-0812">Transmembrane</keyword>
<comment type="caution">
    <text evidence="4">The sequence shown here is derived from an EMBL/GenBank/DDBJ whole genome shotgun (WGS) entry which is preliminary data.</text>
</comment>
<dbReference type="Proteomes" id="UP000231990">
    <property type="component" value="Unassembled WGS sequence"/>
</dbReference>
<keyword evidence="1" id="KW-1133">Transmembrane helix</keyword>
<evidence type="ECO:0000313" key="3">
    <source>
        <dbReference type="EMBL" id="PJZ70049.1"/>
    </source>
</evidence>
<dbReference type="Proteomes" id="UP000231962">
    <property type="component" value="Unassembled WGS sequence"/>
</dbReference>
<protein>
    <recommendedName>
        <fullName evidence="2">DUF4349 domain-containing protein</fullName>
    </recommendedName>
</protein>
<dbReference type="Pfam" id="PF14257">
    <property type="entry name" value="DUF4349"/>
    <property type="match status" value="1"/>
</dbReference>
<feature type="transmembrane region" description="Helical" evidence="1">
    <location>
        <begin position="267"/>
        <end position="289"/>
    </location>
</feature>
<evidence type="ECO:0000313" key="5">
    <source>
        <dbReference type="Proteomes" id="UP000231962"/>
    </source>
</evidence>
<proteinExistence type="predicted"/>
<name>A0A2M9ZMH6_9LEPT</name>
<evidence type="ECO:0000259" key="2">
    <source>
        <dbReference type="Pfam" id="PF14257"/>
    </source>
</evidence>
<dbReference type="RefSeq" id="WP_100713386.1">
    <property type="nucleotide sequence ID" value="NZ_NPDY01000005.1"/>
</dbReference>
<dbReference type="EMBL" id="NPDY01000005">
    <property type="protein sequence ID" value="PJZ70049.1"/>
    <property type="molecule type" value="Genomic_DNA"/>
</dbReference>
<dbReference type="OrthoDB" id="343828at2"/>
<dbReference type="InterPro" id="IPR025645">
    <property type="entry name" value="DUF4349"/>
</dbReference>
<accession>A0A2M9ZMH6</accession>
<organism evidence="4 6">
    <name type="scientific">Leptospira perolatii</name>
    <dbReference type="NCBI Taxonomy" id="2023191"/>
    <lineage>
        <taxon>Bacteria</taxon>
        <taxon>Pseudomonadati</taxon>
        <taxon>Spirochaetota</taxon>
        <taxon>Spirochaetia</taxon>
        <taxon>Leptospirales</taxon>
        <taxon>Leptospiraceae</taxon>
        <taxon>Leptospira</taxon>
    </lineage>
</organism>